<gene>
    <name evidence="2" type="ORF">WKI71_09340</name>
</gene>
<dbReference type="EMBL" id="JBBKAK010000001">
    <property type="protein sequence ID" value="MEJ8668651.1"/>
    <property type="molecule type" value="Genomic_DNA"/>
</dbReference>
<comment type="caution">
    <text evidence="2">The sequence shown here is derived from an EMBL/GenBank/DDBJ whole genome shotgun (WGS) entry which is preliminary data.</text>
</comment>
<evidence type="ECO:0000313" key="2">
    <source>
        <dbReference type="EMBL" id="MEJ8668651.1"/>
    </source>
</evidence>
<evidence type="ECO:0000256" key="1">
    <source>
        <dbReference type="SAM" id="Phobius"/>
    </source>
</evidence>
<organism evidence="2 3">
    <name type="scientific">Streptomyces machairae</name>
    <dbReference type="NCBI Taxonomy" id="3134109"/>
    <lineage>
        <taxon>Bacteria</taxon>
        <taxon>Bacillati</taxon>
        <taxon>Actinomycetota</taxon>
        <taxon>Actinomycetes</taxon>
        <taxon>Kitasatosporales</taxon>
        <taxon>Streptomycetaceae</taxon>
        <taxon>Streptomyces</taxon>
    </lineage>
</organism>
<feature type="transmembrane region" description="Helical" evidence="1">
    <location>
        <begin position="87"/>
        <end position="107"/>
    </location>
</feature>
<keyword evidence="1" id="KW-0472">Membrane</keyword>
<proteinExistence type="predicted"/>
<keyword evidence="1" id="KW-1133">Transmembrane helix</keyword>
<dbReference type="Proteomes" id="UP001376459">
    <property type="component" value="Unassembled WGS sequence"/>
</dbReference>
<keyword evidence="1" id="KW-0812">Transmembrane</keyword>
<protein>
    <submittedName>
        <fullName evidence="2">Uncharacterized protein</fullName>
    </submittedName>
</protein>
<keyword evidence="3" id="KW-1185">Reference proteome</keyword>
<feature type="transmembrane region" description="Helical" evidence="1">
    <location>
        <begin position="46"/>
        <end position="66"/>
    </location>
</feature>
<sequence length="210" mass="21931">MSRGLLGGLLLGGSILIEGLLADVLSGGAARMYIAPADPVASGWAALQVGAVFAVSCLLVNGLRTVPVDLGVCVEGRALLANDRRTLGTCVLTAAVLGALVIGTQGWCATVWGSTGVWGGAATEGRYWAYAVGLVPSLLTGLAIGIRQSAWSRYAVARGYLALRAKVPFDLMAFLADAHEHHGVLRRTGAVYQFRHIELQHRLASPDLSP</sequence>
<name>A0ABU8UJX6_9ACTN</name>
<evidence type="ECO:0000313" key="3">
    <source>
        <dbReference type="Proteomes" id="UP001376459"/>
    </source>
</evidence>
<accession>A0ABU8UJX6</accession>
<reference evidence="2 3" key="1">
    <citation type="submission" date="2024-03" db="EMBL/GenBank/DDBJ databases">
        <title>Novel Streptomyces species of biotechnological and ecological value are a feature of Machair soil.</title>
        <authorList>
            <person name="Prole J.R."/>
            <person name="Goodfellow M."/>
            <person name="Allenby N."/>
            <person name="Ward A.C."/>
        </authorList>
    </citation>
    <scope>NUCLEOTIDE SEQUENCE [LARGE SCALE GENOMIC DNA]</scope>
    <source>
        <strain evidence="2 3">MS1.AVA.1</strain>
    </source>
</reference>
<feature type="transmembrane region" description="Helical" evidence="1">
    <location>
        <begin position="127"/>
        <end position="146"/>
    </location>
</feature>